<reference evidence="6 7" key="1">
    <citation type="submission" date="2020-04" db="EMBL/GenBank/DDBJ databases">
        <title>MicrobeNet Type strains.</title>
        <authorList>
            <person name="Nicholson A.C."/>
        </authorList>
    </citation>
    <scope>NUCLEOTIDE SEQUENCE [LARGE SCALE GENOMIC DNA]</scope>
    <source>
        <strain evidence="6 7">CCUG 69612</strain>
    </source>
</reference>
<evidence type="ECO:0000256" key="2">
    <source>
        <dbReference type="PIRSR" id="PIRSR610972-1"/>
    </source>
</evidence>
<dbReference type="GO" id="GO:0005975">
    <property type="term" value="P:carbohydrate metabolic process"/>
    <property type="evidence" value="ECO:0007669"/>
    <property type="project" value="InterPro"/>
</dbReference>
<feature type="active site" description="Nucleophile" evidence="2">
    <location>
        <position position="8"/>
    </location>
</feature>
<evidence type="ECO:0000256" key="1">
    <source>
        <dbReference type="ARBA" id="ARBA00006171"/>
    </source>
</evidence>
<name>A0A7X6S063_9STRE</name>
<feature type="binding site" evidence="4">
    <location>
        <position position="8"/>
    </location>
    <ligand>
        <name>Mg(2+)</name>
        <dbReference type="ChEBI" id="CHEBI:18420"/>
    </ligand>
</feature>
<dbReference type="InterPro" id="IPR023198">
    <property type="entry name" value="PGP-like_dom2"/>
</dbReference>
<comment type="cofactor">
    <cofactor evidence="4">
        <name>Mg(2+)</name>
        <dbReference type="ChEBI" id="CHEBI:18420"/>
    </cofactor>
    <text evidence="4">Binds 2 magnesium ions per subunit.</text>
</comment>
<dbReference type="EC" id="5.4.2.6" evidence="6"/>
<sequence length="219" mass="23213">MFKGALFDLDGVIADTAVFHFAAWRNLIKKYFNADLPDELEEKTKGVSREDSLRVILDYLQISVPADAFARLAEEKNEAYVAALEVLTPDYILPGIADFIQTLQENGVKLALASASKNGPLILEKLGLSEAFDAIADPANVANGKPAPDIFLAAAQGLGLAPADCIGVEDAVAGVTAINASGAYSVAVGGDELNHAKLRFKSTADLDFTKIKTAFGKID</sequence>
<feature type="binding site" evidence="3">
    <location>
        <begin position="8"/>
        <end position="10"/>
    </location>
    <ligand>
        <name>substrate</name>
    </ligand>
</feature>
<dbReference type="RefSeq" id="WP_168548759.1">
    <property type="nucleotide sequence ID" value="NZ_JAAXPR010000004.1"/>
</dbReference>
<gene>
    <name evidence="6" type="primary">pgmB</name>
    <name evidence="6" type="ORF">HF992_03290</name>
</gene>
<feature type="binding site" evidence="3">
    <location>
        <position position="52"/>
    </location>
    <ligand>
        <name>substrate</name>
    </ligand>
</feature>
<organism evidence="6 7">
    <name type="scientific">Streptococcus ovuberis</name>
    <dbReference type="NCBI Taxonomy" id="1936207"/>
    <lineage>
        <taxon>Bacteria</taxon>
        <taxon>Bacillati</taxon>
        <taxon>Bacillota</taxon>
        <taxon>Bacilli</taxon>
        <taxon>Lactobacillales</taxon>
        <taxon>Streptococcaceae</taxon>
        <taxon>Streptococcus</taxon>
    </lineage>
</organism>
<dbReference type="Gene3D" id="3.40.50.1000">
    <property type="entry name" value="HAD superfamily/HAD-like"/>
    <property type="match status" value="1"/>
</dbReference>
<dbReference type="InterPro" id="IPR023214">
    <property type="entry name" value="HAD_sf"/>
</dbReference>
<dbReference type="InterPro" id="IPR036412">
    <property type="entry name" value="HAD-like_sf"/>
</dbReference>
<keyword evidence="4" id="KW-0479">Metal-binding</keyword>
<evidence type="ECO:0000313" key="6">
    <source>
        <dbReference type="EMBL" id="NKZ19878.1"/>
    </source>
</evidence>
<dbReference type="Proteomes" id="UP000522720">
    <property type="component" value="Unassembled WGS sequence"/>
</dbReference>
<dbReference type="SFLD" id="SFLDG01135">
    <property type="entry name" value="C1.5.6:_HAD__Beta-PGM__Phospha"/>
    <property type="match status" value="1"/>
</dbReference>
<feature type="binding site" evidence="3">
    <location>
        <position position="24"/>
    </location>
    <ligand>
        <name>substrate</name>
    </ligand>
</feature>
<feature type="binding site" evidence="3">
    <location>
        <position position="145"/>
    </location>
    <ligand>
        <name>substrate</name>
    </ligand>
</feature>
<dbReference type="SFLD" id="SFLDS00003">
    <property type="entry name" value="Haloacid_Dehalogenase"/>
    <property type="match status" value="1"/>
</dbReference>
<dbReference type="GO" id="GO:0008801">
    <property type="term" value="F:beta-phosphoglucomutase activity"/>
    <property type="evidence" value="ECO:0007669"/>
    <property type="project" value="UniProtKB-EC"/>
</dbReference>
<feature type="binding site" evidence="3">
    <location>
        <begin position="114"/>
        <end position="118"/>
    </location>
    <ligand>
        <name>substrate</name>
    </ligand>
</feature>
<dbReference type="AlphaFoldDB" id="A0A7X6S063"/>
<dbReference type="InterPro" id="IPR006439">
    <property type="entry name" value="HAD-SF_hydro_IA"/>
</dbReference>
<comment type="similarity">
    <text evidence="1">Belongs to the HAD-like hydrolase superfamily. CbbY/CbbZ/Gph/YieH family.</text>
</comment>
<dbReference type="NCBIfam" id="TIGR02009">
    <property type="entry name" value="PGMB-YQAB-SF"/>
    <property type="match status" value="1"/>
</dbReference>
<dbReference type="CDD" id="cd02598">
    <property type="entry name" value="HAD_BPGM"/>
    <property type="match status" value="1"/>
</dbReference>
<dbReference type="PANTHER" id="PTHR18901:SF38">
    <property type="entry name" value="PSEUDOURIDINE-5'-PHOSPHATASE"/>
    <property type="match status" value="1"/>
</dbReference>
<evidence type="ECO:0000256" key="5">
    <source>
        <dbReference type="PIRSR" id="PIRSR610972-4"/>
    </source>
</evidence>
<dbReference type="Pfam" id="PF00702">
    <property type="entry name" value="Hydrolase"/>
    <property type="match status" value="1"/>
</dbReference>
<dbReference type="GO" id="GO:0000287">
    <property type="term" value="F:magnesium ion binding"/>
    <property type="evidence" value="ECO:0007669"/>
    <property type="project" value="InterPro"/>
</dbReference>
<dbReference type="Gene3D" id="1.10.150.240">
    <property type="entry name" value="Putative phosphatase, domain 2"/>
    <property type="match status" value="1"/>
</dbReference>
<proteinExistence type="inferred from homology"/>
<keyword evidence="4" id="KW-0460">Magnesium</keyword>
<comment type="caution">
    <text evidence="6">The sequence shown here is derived from an EMBL/GenBank/DDBJ whole genome shotgun (WGS) entry which is preliminary data.</text>
</comment>
<feature type="binding site" evidence="4">
    <location>
        <position position="10"/>
    </location>
    <ligand>
        <name>Mg(2+)</name>
        <dbReference type="ChEBI" id="CHEBI:18420"/>
    </ligand>
</feature>
<protein>
    <submittedName>
        <fullName evidence="6">Beta-phosphoglucomutase</fullName>
        <ecNumber evidence="6">5.4.2.6</ecNumber>
    </submittedName>
</protein>
<dbReference type="SUPFAM" id="SSF56784">
    <property type="entry name" value="HAD-like"/>
    <property type="match status" value="1"/>
</dbReference>
<evidence type="ECO:0000256" key="4">
    <source>
        <dbReference type="PIRSR" id="PIRSR610972-3"/>
    </source>
</evidence>
<evidence type="ECO:0000256" key="3">
    <source>
        <dbReference type="PIRSR" id="PIRSR610972-2"/>
    </source>
</evidence>
<feature type="binding site" evidence="4">
    <location>
        <position position="170"/>
    </location>
    <ligand>
        <name>Mg(2+)</name>
        <dbReference type="ChEBI" id="CHEBI:18420"/>
    </ligand>
</feature>
<dbReference type="EMBL" id="JAAXPR010000004">
    <property type="protein sequence ID" value="NKZ19878.1"/>
    <property type="molecule type" value="Genomic_DNA"/>
</dbReference>
<dbReference type="NCBIfam" id="TIGR01509">
    <property type="entry name" value="HAD-SF-IA-v3"/>
    <property type="match status" value="1"/>
</dbReference>
<feature type="site" description="Important for catalytic activity and assists the phosphoryl transfer reaction to Asp8 by balancing charge and orienting the reacting groups" evidence="5">
    <location>
        <position position="114"/>
    </location>
</feature>
<dbReference type="InterPro" id="IPR010972">
    <property type="entry name" value="Beta-PGM"/>
</dbReference>
<dbReference type="PANTHER" id="PTHR18901">
    <property type="entry name" value="2-DEOXYGLUCOSE-6-PHOSPHATE PHOSPHATASE 2"/>
    <property type="match status" value="1"/>
</dbReference>
<dbReference type="NCBIfam" id="TIGR01990">
    <property type="entry name" value="bPGM"/>
    <property type="match status" value="1"/>
</dbReference>
<accession>A0A7X6S063</accession>
<feature type="binding site" evidence="3">
    <location>
        <position position="76"/>
    </location>
    <ligand>
        <name>substrate</name>
    </ligand>
</feature>
<evidence type="ECO:0000313" key="7">
    <source>
        <dbReference type="Proteomes" id="UP000522720"/>
    </source>
</evidence>
<keyword evidence="6" id="KW-0413">Isomerase</keyword>
<dbReference type="InterPro" id="IPR010976">
    <property type="entry name" value="B-phosphoglucomutase_hydrolase"/>
</dbReference>
<dbReference type="SFLD" id="SFLDG01129">
    <property type="entry name" value="C1.5:_HAD__Beta-PGM__Phosphata"/>
    <property type="match status" value="1"/>
</dbReference>
<feature type="site" description="Important for catalytic activity and assists the phosphoryl transfer reaction to Asp8 by balancing charge and orienting the reacting groups" evidence="5">
    <location>
        <position position="145"/>
    </location>
</feature>
<feature type="active site" description="Proton donor/acceptor" evidence="2">
    <location>
        <position position="10"/>
    </location>
</feature>
<keyword evidence="7" id="KW-1185">Reference proteome</keyword>
<feature type="binding site" evidence="4">
    <location>
        <position position="169"/>
    </location>
    <ligand>
        <name>Mg(2+)</name>
        <dbReference type="ChEBI" id="CHEBI:18420"/>
    </ligand>
</feature>